<protein>
    <recommendedName>
        <fullName evidence="4">Transposase IS4-like domain-containing protein</fullName>
    </recommendedName>
</protein>
<dbReference type="EMBL" id="AP021879">
    <property type="protein sequence ID" value="BBO91604.1"/>
    <property type="molecule type" value="Genomic_DNA"/>
</dbReference>
<proteinExistence type="predicted"/>
<dbReference type="AlphaFoldDB" id="A0A5K8A6F9"/>
<dbReference type="Proteomes" id="UP000422108">
    <property type="component" value="Chromosome"/>
</dbReference>
<organism evidence="1 3">
    <name type="scientific">Desulfosarcina ovata subsp. ovata</name>
    <dbReference type="NCBI Taxonomy" id="2752305"/>
    <lineage>
        <taxon>Bacteria</taxon>
        <taxon>Pseudomonadati</taxon>
        <taxon>Thermodesulfobacteriota</taxon>
        <taxon>Desulfobacteria</taxon>
        <taxon>Desulfobacterales</taxon>
        <taxon>Desulfosarcinaceae</taxon>
        <taxon>Desulfosarcina</taxon>
    </lineage>
</organism>
<keyword evidence="3" id="KW-1185">Reference proteome</keyword>
<evidence type="ECO:0000313" key="2">
    <source>
        <dbReference type="EMBL" id="BBO91604.1"/>
    </source>
</evidence>
<gene>
    <name evidence="1" type="ORF">DSCOOX_12160</name>
    <name evidence="2" type="ORF">DSCOOX_47840</name>
</gene>
<name>A0A5K8A6F9_9BACT</name>
<reference evidence="1 3" key="1">
    <citation type="submission" date="2019-11" db="EMBL/GenBank/DDBJ databases">
        <title>Comparative genomics of hydrocarbon-degrading Desulfosarcina strains.</title>
        <authorList>
            <person name="Watanabe M."/>
            <person name="Kojima H."/>
            <person name="Fukui M."/>
        </authorList>
    </citation>
    <scope>NUCLEOTIDE SEQUENCE [LARGE SCALE GENOMIC DNA]</scope>
    <source>
        <strain evidence="3">oXyS1</strain>
        <strain evidence="1">OXyS1</strain>
    </source>
</reference>
<dbReference type="EMBL" id="AP021879">
    <property type="protein sequence ID" value="BBO88036.1"/>
    <property type="molecule type" value="Genomic_DNA"/>
</dbReference>
<evidence type="ECO:0008006" key="4">
    <source>
        <dbReference type="Google" id="ProtNLM"/>
    </source>
</evidence>
<accession>A0A5K8A6F9</accession>
<evidence type="ECO:0000313" key="3">
    <source>
        <dbReference type="Proteomes" id="UP000422108"/>
    </source>
</evidence>
<sequence length="179" mass="21108">MGLDTAPLRLRLIRIELDSGEIEVLITSLTDEGKYPKEIFKDLYHKRWPVETDYLFMKERIEIGNFSGESELSVYQDFHAKVFAKNLATILASPAQADIELESMEKKYDYQLNMTQMFSKSKDTLFLLFERPPEIVLKLIQSLHELFKAATEPIRPGRKFKREHKVSKREHHMQYKPCR</sequence>
<evidence type="ECO:0000313" key="1">
    <source>
        <dbReference type="EMBL" id="BBO88036.1"/>
    </source>
</evidence>